<dbReference type="Proteomes" id="UP000233769">
    <property type="component" value="Chromosome tk0001"/>
</dbReference>
<keyword evidence="1" id="KW-0175">Coiled coil</keyword>
<feature type="coiled-coil region" evidence="1">
    <location>
        <begin position="43"/>
        <end position="84"/>
    </location>
</feature>
<organism evidence="2 3">
    <name type="scientific">Methylorubrum extorquens</name>
    <name type="common">Methylobacterium dichloromethanicum</name>
    <name type="synonym">Methylobacterium extorquens</name>
    <dbReference type="NCBI Taxonomy" id="408"/>
    <lineage>
        <taxon>Bacteria</taxon>
        <taxon>Pseudomonadati</taxon>
        <taxon>Pseudomonadota</taxon>
        <taxon>Alphaproteobacteria</taxon>
        <taxon>Hyphomicrobiales</taxon>
        <taxon>Methylobacteriaceae</taxon>
        <taxon>Methylorubrum</taxon>
    </lineage>
</organism>
<sequence>MKVRMLTAMAGDVSYGHGEIVTVEDRVGEAWIKAGIAEVAPTAAASEKAAKDLRARVAELETALADAEADRDALRIQVAALAEQNAALTLGATTGAANA</sequence>
<gene>
    <name evidence="2" type="ORF">TK0001_3234</name>
</gene>
<evidence type="ECO:0000256" key="1">
    <source>
        <dbReference type="SAM" id="Coils"/>
    </source>
</evidence>
<evidence type="ECO:0000313" key="3">
    <source>
        <dbReference type="Proteomes" id="UP000233769"/>
    </source>
</evidence>
<accession>A0A2N9AR93</accession>
<dbReference type="EMBL" id="LT962688">
    <property type="protein sequence ID" value="SOR29836.1"/>
    <property type="molecule type" value="Genomic_DNA"/>
</dbReference>
<name>A0A2N9AR93_METEX</name>
<reference evidence="3" key="1">
    <citation type="submission" date="2017-10" db="EMBL/GenBank/DDBJ databases">
        <authorList>
            <person name="Regsiter A."/>
            <person name="William W."/>
        </authorList>
    </citation>
    <scope>NUCLEOTIDE SEQUENCE [LARGE SCALE GENOMIC DNA]</scope>
</reference>
<proteinExistence type="predicted"/>
<protein>
    <submittedName>
        <fullName evidence="2">Uncharacterized protein</fullName>
    </submittedName>
</protein>
<dbReference type="AlphaFoldDB" id="A0A2N9AR93"/>
<evidence type="ECO:0000313" key="2">
    <source>
        <dbReference type="EMBL" id="SOR29836.1"/>
    </source>
</evidence>